<evidence type="ECO:0000256" key="6">
    <source>
        <dbReference type="RuleBase" id="RU361135"/>
    </source>
</evidence>
<dbReference type="PANTHER" id="PTHR39322:SF1">
    <property type="entry name" value="ISOVALERYL-HOMOSERINE LACTONE SYNTHASE"/>
    <property type="match status" value="1"/>
</dbReference>
<dbReference type="SUPFAM" id="SSF55729">
    <property type="entry name" value="Acyl-CoA N-acyltransferases (Nat)"/>
    <property type="match status" value="1"/>
</dbReference>
<dbReference type="InterPro" id="IPR016181">
    <property type="entry name" value="Acyl_CoA_acyltransferase"/>
</dbReference>
<dbReference type="STRING" id="83765.SAMN05660284_01338"/>
<gene>
    <name evidence="7" type="ORF">SAMN05660284_01338</name>
</gene>
<accession>A0A1I4YIW4</accession>
<proteinExistence type="inferred from homology"/>
<dbReference type="Gene3D" id="3.40.630.30">
    <property type="match status" value="1"/>
</dbReference>
<dbReference type="Proteomes" id="UP000242869">
    <property type="component" value="Unassembled WGS sequence"/>
</dbReference>
<dbReference type="PROSITE" id="PS51187">
    <property type="entry name" value="AUTOINDUCER_SYNTH_2"/>
    <property type="match status" value="1"/>
</dbReference>
<organism evidence="7 8">
    <name type="scientific">Formivibrio citricus</name>
    <dbReference type="NCBI Taxonomy" id="83765"/>
    <lineage>
        <taxon>Bacteria</taxon>
        <taxon>Pseudomonadati</taxon>
        <taxon>Pseudomonadota</taxon>
        <taxon>Betaproteobacteria</taxon>
        <taxon>Neisseriales</taxon>
        <taxon>Chitinibacteraceae</taxon>
        <taxon>Formivibrio</taxon>
    </lineage>
</organism>
<comment type="catalytic activity">
    <reaction evidence="6">
        <text>a fatty acyl-[ACP] + S-adenosyl-L-methionine = an N-acyl-L-homoserine lactone + S-methyl-5'-thioadenosine + holo-[ACP] + H(+)</text>
        <dbReference type="Rhea" id="RHEA:10096"/>
        <dbReference type="Rhea" id="RHEA-COMP:9685"/>
        <dbReference type="Rhea" id="RHEA-COMP:14125"/>
        <dbReference type="ChEBI" id="CHEBI:15378"/>
        <dbReference type="ChEBI" id="CHEBI:17509"/>
        <dbReference type="ChEBI" id="CHEBI:55474"/>
        <dbReference type="ChEBI" id="CHEBI:59789"/>
        <dbReference type="ChEBI" id="CHEBI:64479"/>
        <dbReference type="ChEBI" id="CHEBI:138651"/>
        <dbReference type="EC" id="2.3.1.184"/>
    </reaction>
</comment>
<keyword evidence="2 6" id="KW-0808">Transferase</keyword>
<dbReference type="EC" id="2.3.1.184" evidence="6"/>
<keyword evidence="1 5" id="KW-0673">Quorum sensing</keyword>
<dbReference type="InterPro" id="IPR001690">
    <property type="entry name" value="Autoind_synthase"/>
</dbReference>
<dbReference type="OrthoDB" id="6023281at2"/>
<name>A0A1I4YIW4_9NEIS</name>
<dbReference type="GO" id="GO:0007165">
    <property type="term" value="P:signal transduction"/>
    <property type="evidence" value="ECO:0007669"/>
    <property type="project" value="TreeGrafter"/>
</dbReference>
<evidence type="ECO:0000313" key="7">
    <source>
        <dbReference type="EMBL" id="SFN37965.1"/>
    </source>
</evidence>
<comment type="similarity">
    <text evidence="5 6">Belongs to the autoinducer synthase family.</text>
</comment>
<evidence type="ECO:0000256" key="4">
    <source>
        <dbReference type="ARBA" id="ARBA00022929"/>
    </source>
</evidence>
<keyword evidence="4 5" id="KW-0071">Autoinducer synthesis</keyword>
<dbReference type="GO" id="GO:0061579">
    <property type="term" value="F:N-acyl homoserine lactone synthase activity"/>
    <property type="evidence" value="ECO:0007669"/>
    <property type="project" value="UniProtKB-UniRule"/>
</dbReference>
<protein>
    <recommendedName>
        <fullName evidence="6">Acyl-homoserine-lactone synthase</fullName>
        <ecNumber evidence="6">2.3.1.184</ecNumber>
    </recommendedName>
    <alternativeName>
        <fullName evidence="6">Autoinducer synthesis protein</fullName>
    </alternativeName>
</protein>
<sequence>MELIYGKTMTISPEAERSIAAYRHKVFIELLGWDMPVQDGFERDQFDHEDTVYVMARNDSGAVCGCARLLPTTSPYLLSEVFPQLLNGVTPPCSPEVWELSRFATVDFSAQTTNAMSQFSSEICVELLHASIHCAYQHGAKRLITVSPLGIERLLRRMGVHAHRAGPPMTIDGHHIYACWIEIDEITIKALDALSEKTYDFTDMASGRHSIQD</sequence>
<evidence type="ECO:0000256" key="1">
    <source>
        <dbReference type="ARBA" id="ARBA00022654"/>
    </source>
</evidence>
<evidence type="ECO:0000313" key="8">
    <source>
        <dbReference type="Proteomes" id="UP000242869"/>
    </source>
</evidence>
<evidence type="ECO:0000256" key="5">
    <source>
        <dbReference type="PROSITE-ProRule" id="PRU00533"/>
    </source>
</evidence>
<dbReference type="RefSeq" id="WP_091193147.1">
    <property type="nucleotide sequence ID" value="NZ_FOVE01000008.1"/>
</dbReference>
<dbReference type="AlphaFoldDB" id="A0A1I4YIW4"/>
<keyword evidence="3 6" id="KW-0949">S-adenosyl-L-methionine</keyword>
<dbReference type="PANTHER" id="PTHR39322">
    <property type="entry name" value="ACYL-HOMOSERINE-LACTONE SYNTHASE"/>
    <property type="match status" value="1"/>
</dbReference>
<evidence type="ECO:0000256" key="3">
    <source>
        <dbReference type="ARBA" id="ARBA00022691"/>
    </source>
</evidence>
<dbReference type="PRINTS" id="PR01549">
    <property type="entry name" value="AUTOINDCRSYN"/>
</dbReference>
<keyword evidence="8" id="KW-1185">Reference proteome</keyword>
<dbReference type="EMBL" id="FOVE01000008">
    <property type="protein sequence ID" value="SFN37965.1"/>
    <property type="molecule type" value="Genomic_DNA"/>
</dbReference>
<evidence type="ECO:0000256" key="2">
    <source>
        <dbReference type="ARBA" id="ARBA00022679"/>
    </source>
</evidence>
<dbReference type="Pfam" id="PF00765">
    <property type="entry name" value="Autoind_synth"/>
    <property type="match status" value="1"/>
</dbReference>
<dbReference type="GO" id="GO:0009372">
    <property type="term" value="P:quorum sensing"/>
    <property type="evidence" value="ECO:0007669"/>
    <property type="project" value="UniProtKB-UniRule"/>
</dbReference>
<reference evidence="8" key="1">
    <citation type="submission" date="2016-10" db="EMBL/GenBank/DDBJ databases">
        <authorList>
            <person name="Varghese N."/>
            <person name="Submissions S."/>
        </authorList>
    </citation>
    <scope>NUCLEOTIDE SEQUENCE [LARGE SCALE GENOMIC DNA]</scope>
    <source>
        <strain evidence="8">DSM 6150</strain>
    </source>
</reference>